<dbReference type="InterPro" id="IPR036388">
    <property type="entry name" value="WH-like_DNA-bd_sf"/>
</dbReference>
<dbReference type="SUPFAM" id="SSF48008">
    <property type="entry name" value="GntR ligand-binding domain-like"/>
    <property type="match status" value="1"/>
</dbReference>
<dbReference type="InterPro" id="IPR008920">
    <property type="entry name" value="TF_FadR/GntR_C"/>
</dbReference>
<evidence type="ECO:0000313" key="6">
    <source>
        <dbReference type="Proteomes" id="UP001431784"/>
    </source>
</evidence>
<organism evidence="5 6">
    <name type="scientific">Roseinatronobacter alkalisoli</name>
    <dbReference type="NCBI Taxonomy" id="3028235"/>
    <lineage>
        <taxon>Bacteria</taxon>
        <taxon>Pseudomonadati</taxon>
        <taxon>Pseudomonadota</taxon>
        <taxon>Alphaproteobacteria</taxon>
        <taxon>Rhodobacterales</taxon>
        <taxon>Paracoccaceae</taxon>
        <taxon>Roseinatronobacter</taxon>
    </lineage>
</organism>
<dbReference type="PROSITE" id="PS50949">
    <property type="entry name" value="HTH_GNTR"/>
    <property type="match status" value="1"/>
</dbReference>
<dbReference type="SMART" id="SM00345">
    <property type="entry name" value="HTH_GNTR"/>
    <property type="match status" value="1"/>
</dbReference>
<keyword evidence="2" id="KW-0238">DNA-binding</keyword>
<dbReference type="PRINTS" id="PR00035">
    <property type="entry name" value="HTHGNTR"/>
</dbReference>
<dbReference type="InterPro" id="IPR000524">
    <property type="entry name" value="Tscrpt_reg_HTH_GntR"/>
</dbReference>
<dbReference type="InterPro" id="IPR011711">
    <property type="entry name" value="GntR_C"/>
</dbReference>
<dbReference type="InterPro" id="IPR000485">
    <property type="entry name" value="AsnC-type_HTH_dom"/>
</dbReference>
<dbReference type="Pfam" id="PF07729">
    <property type="entry name" value="FCD"/>
    <property type="match status" value="1"/>
</dbReference>
<dbReference type="SUPFAM" id="SSF46785">
    <property type="entry name" value="Winged helix' DNA-binding domain"/>
    <property type="match status" value="1"/>
</dbReference>
<evidence type="ECO:0000259" key="4">
    <source>
        <dbReference type="PROSITE" id="PS50949"/>
    </source>
</evidence>
<comment type="caution">
    <text evidence="5">The sequence shown here is derived from an EMBL/GenBank/DDBJ whole genome shotgun (WGS) entry which is preliminary data.</text>
</comment>
<dbReference type="PANTHER" id="PTHR43537:SF49">
    <property type="entry name" value="TRANSCRIPTIONAL REGULATORY PROTEIN"/>
    <property type="match status" value="1"/>
</dbReference>
<evidence type="ECO:0000256" key="1">
    <source>
        <dbReference type="ARBA" id="ARBA00023015"/>
    </source>
</evidence>
<accession>A0ABT5T3G7</accession>
<evidence type="ECO:0000256" key="2">
    <source>
        <dbReference type="ARBA" id="ARBA00023125"/>
    </source>
</evidence>
<protein>
    <submittedName>
        <fullName evidence="5">GntR family transcriptional regulator</fullName>
    </submittedName>
</protein>
<proteinExistence type="predicted"/>
<reference evidence="5" key="1">
    <citation type="submission" date="2023-02" db="EMBL/GenBank/DDBJ databases">
        <title>Description of Roseinatronobacter alkalisoli sp. nov., an alkaliphilic bacerium isolated from soda soil.</title>
        <authorList>
            <person name="Wei W."/>
        </authorList>
    </citation>
    <scope>NUCLEOTIDE SEQUENCE</scope>
    <source>
        <strain evidence="5">HJB301</strain>
    </source>
</reference>
<dbReference type="PRINTS" id="PR00033">
    <property type="entry name" value="HTHASNC"/>
</dbReference>
<dbReference type="RefSeq" id="WP_274350133.1">
    <property type="nucleotide sequence ID" value="NZ_JAQZSM010000001.1"/>
</dbReference>
<dbReference type="CDD" id="cd07377">
    <property type="entry name" value="WHTH_GntR"/>
    <property type="match status" value="1"/>
</dbReference>
<feature type="domain" description="HTH gntR-type" evidence="4">
    <location>
        <begin position="11"/>
        <end position="78"/>
    </location>
</feature>
<dbReference type="InterPro" id="IPR036390">
    <property type="entry name" value="WH_DNA-bd_sf"/>
</dbReference>
<dbReference type="Gene3D" id="1.10.10.10">
    <property type="entry name" value="Winged helix-like DNA-binding domain superfamily/Winged helix DNA-binding domain"/>
    <property type="match status" value="1"/>
</dbReference>
<dbReference type="Proteomes" id="UP001431784">
    <property type="component" value="Unassembled WGS sequence"/>
</dbReference>
<keyword evidence="3" id="KW-0804">Transcription</keyword>
<sequence>MRNRPESASDLSQGQNAYDRLLNEIRHGTLPPGARLREVDLAARLGISRTPVREAIRRLEADGLVEHLPRQGATLRRLSYAEVMELYEMRAVLEGTAARLAARAASELELRELAGINAEMTASTNPEDIVRLNRLFHAALVNTAKNRYLQRAIAAMGRTLLILGRSTLFDPARIATGAQEHEELLRALQNRDGTAAEAAMRTHIEAAHRIRLRQLREAGFLDSHAHEDGGDVPI</sequence>
<dbReference type="SMART" id="SM00895">
    <property type="entry name" value="FCD"/>
    <property type="match status" value="1"/>
</dbReference>
<dbReference type="EMBL" id="JAQZSM010000001">
    <property type="protein sequence ID" value="MDD7969660.1"/>
    <property type="molecule type" value="Genomic_DNA"/>
</dbReference>
<keyword evidence="6" id="KW-1185">Reference proteome</keyword>
<keyword evidence="1" id="KW-0805">Transcription regulation</keyword>
<dbReference type="PANTHER" id="PTHR43537">
    <property type="entry name" value="TRANSCRIPTIONAL REGULATOR, GNTR FAMILY"/>
    <property type="match status" value="1"/>
</dbReference>
<gene>
    <name evidence="5" type="ORF">PUT78_00985</name>
</gene>
<dbReference type="Pfam" id="PF00392">
    <property type="entry name" value="GntR"/>
    <property type="match status" value="1"/>
</dbReference>
<evidence type="ECO:0000313" key="5">
    <source>
        <dbReference type="EMBL" id="MDD7969660.1"/>
    </source>
</evidence>
<name>A0ABT5T3G7_9RHOB</name>
<evidence type="ECO:0000256" key="3">
    <source>
        <dbReference type="ARBA" id="ARBA00023163"/>
    </source>
</evidence>
<dbReference type="Gene3D" id="1.20.120.530">
    <property type="entry name" value="GntR ligand-binding domain-like"/>
    <property type="match status" value="1"/>
</dbReference>